<dbReference type="InterPro" id="IPR003439">
    <property type="entry name" value="ABC_transporter-like_ATP-bd"/>
</dbReference>
<keyword evidence="2" id="KW-0813">Transport</keyword>
<dbReference type="PANTHER" id="PTHR43335:SF8">
    <property type="entry name" value="ABC TRANSPORTER, ATP-BINDING PROTEIN"/>
    <property type="match status" value="1"/>
</dbReference>
<gene>
    <name evidence="6" type="ORF">E0Y62_18360</name>
</gene>
<dbReference type="SUPFAM" id="SSF52540">
    <property type="entry name" value="P-loop containing nucleoside triphosphate hydrolases"/>
    <property type="match status" value="1"/>
</dbReference>
<dbReference type="SMART" id="SM00382">
    <property type="entry name" value="AAA"/>
    <property type="match status" value="1"/>
</dbReference>
<dbReference type="Proteomes" id="UP000293846">
    <property type="component" value="Unassembled WGS sequence"/>
</dbReference>
<evidence type="ECO:0000256" key="2">
    <source>
        <dbReference type="ARBA" id="ARBA00022448"/>
    </source>
</evidence>
<comment type="caution">
    <text evidence="6">The sequence shown here is derived from an EMBL/GenBank/DDBJ whole genome shotgun (WGS) entry which is preliminary data.</text>
</comment>
<dbReference type="OrthoDB" id="9804819at2"/>
<dbReference type="InterPro" id="IPR017871">
    <property type="entry name" value="ABC_transporter-like_CS"/>
</dbReference>
<accession>A0A4R1AZ67</accession>
<evidence type="ECO:0000256" key="1">
    <source>
        <dbReference type="ARBA" id="ARBA00005417"/>
    </source>
</evidence>
<dbReference type="RefSeq" id="WP_057767867.1">
    <property type="nucleotide sequence ID" value="NZ_LMBX01000036.1"/>
</dbReference>
<reference evidence="6 7" key="1">
    <citation type="submission" date="2019-03" db="EMBL/GenBank/DDBJ databases">
        <authorList>
            <person name="Jensen L."/>
            <person name="Storgaard J."/>
            <person name="Sulaj E."/>
            <person name="Schramm A."/>
            <person name="Marshall I.P.G."/>
        </authorList>
    </citation>
    <scope>NUCLEOTIDE SEQUENCE [LARGE SCALE GENOMIC DNA]</scope>
    <source>
        <strain evidence="6 7">2017H2G3</strain>
    </source>
</reference>
<evidence type="ECO:0000313" key="6">
    <source>
        <dbReference type="EMBL" id="TCJ02644.1"/>
    </source>
</evidence>
<proteinExistence type="inferred from homology"/>
<keyword evidence="7" id="KW-1185">Reference proteome</keyword>
<organism evidence="6 7">
    <name type="scientific">Cytobacillus praedii</name>
    <dbReference type="NCBI Taxonomy" id="1742358"/>
    <lineage>
        <taxon>Bacteria</taxon>
        <taxon>Bacillati</taxon>
        <taxon>Bacillota</taxon>
        <taxon>Bacilli</taxon>
        <taxon>Bacillales</taxon>
        <taxon>Bacillaceae</taxon>
        <taxon>Cytobacillus</taxon>
    </lineage>
</organism>
<dbReference type="EMBL" id="SJTH01000029">
    <property type="protein sequence ID" value="TCJ02644.1"/>
    <property type="molecule type" value="Genomic_DNA"/>
</dbReference>
<dbReference type="PROSITE" id="PS50893">
    <property type="entry name" value="ABC_TRANSPORTER_2"/>
    <property type="match status" value="1"/>
</dbReference>
<keyword evidence="3" id="KW-0547">Nucleotide-binding</keyword>
<evidence type="ECO:0000256" key="4">
    <source>
        <dbReference type="ARBA" id="ARBA00022840"/>
    </source>
</evidence>
<evidence type="ECO:0000259" key="5">
    <source>
        <dbReference type="PROSITE" id="PS50893"/>
    </source>
</evidence>
<comment type="similarity">
    <text evidence="1">Belongs to the ABC transporter superfamily.</text>
</comment>
<name>A0A4R1AZ67_9BACI</name>
<dbReference type="STRING" id="1742358.GCA_001439605_03526"/>
<dbReference type="Pfam" id="PF00005">
    <property type="entry name" value="ABC_tran"/>
    <property type="match status" value="1"/>
</dbReference>
<dbReference type="PROSITE" id="PS00211">
    <property type="entry name" value="ABC_TRANSPORTER_1"/>
    <property type="match status" value="1"/>
</dbReference>
<dbReference type="GO" id="GO:0005524">
    <property type="term" value="F:ATP binding"/>
    <property type="evidence" value="ECO:0007669"/>
    <property type="project" value="UniProtKB-KW"/>
</dbReference>
<dbReference type="InterPro" id="IPR003593">
    <property type="entry name" value="AAA+_ATPase"/>
</dbReference>
<dbReference type="PANTHER" id="PTHR43335">
    <property type="entry name" value="ABC TRANSPORTER, ATP-BINDING PROTEIN"/>
    <property type="match status" value="1"/>
</dbReference>
<evidence type="ECO:0000313" key="7">
    <source>
        <dbReference type="Proteomes" id="UP000293846"/>
    </source>
</evidence>
<dbReference type="Gene3D" id="3.40.50.300">
    <property type="entry name" value="P-loop containing nucleotide triphosphate hydrolases"/>
    <property type="match status" value="1"/>
</dbReference>
<feature type="domain" description="ABC transporter" evidence="5">
    <location>
        <begin position="5"/>
        <end position="233"/>
    </location>
</feature>
<dbReference type="AlphaFoldDB" id="A0A4R1AZ67"/>
<protein>
    <submittedName>
        <fullName evidence="6">ATP-binding cassette domain-containing protein</fullName>
    </submittedName>
</protein>
<evidence type="ECO:0000256" key="3">
    <source>
        <dbReference type="ARBA" id="ARBA00022741"/>
    </source>
</evidence>
<dbReference type="GO" id="GO:0016887">
    <property type="term" value="F:ATP hydrolysis activity"/>
    <property type="evidence" value="ECO:0007669"/>
    <property type="project" value="InterPro"/>
</dbReference>
<dbReference type="InterPro" id="IPR027417">
    <property type="entry name" value="P-loop_NTPase"/>
</dbReference>
<sequence length="311" mass="35306">MTNIIQTHQLTKRFTLESVITSVNMNIKEGEIYGFLGPNGAGKTTIMKMILNLVKPTSGEIIIQNEHITKDSYHYLKDIGSLIEYPVFYDDLTAYQNLQLHCAYIGYKDHNHIVKVLEIVGLREIEKKKVKEFSLGMRQRLAIARAIVTKPKILILDEPVNGLDPIGIKEMRELFIKLKKQYGMTLIISSHIVSEIESIADTIGILHHGKLIEEITMTELRKLQQPTVEIVVSDTDKAKRLLEDGFGAKVQILSQNSLQITKINEKATSMTKHLILHGVDIEKVEIRQQTLEEYFVRRINGGITNAADYEA</sequence>
<keyword evidence="4 6" id="KW-0067">ATP-binding</keyword>